<reference evidence="2 3" key="1">
    <citation type="journal article" date="2017" name="Curr. Biol.">
        <title>The Evolution of Venom by Co-option of Single-Copy Genes.</title>
        <authorList>
            <person name="Martinson E.O."/>
            <person name="Mrinalini"/>
            <person name="Kelkar Y.D."/>
            <person name="Chang C.H."/>
            <person name="Werren J.H."/>
        </authorList>
    </citation>
    <scope>NUCLEOTIDE SEQUENCE [LARGE SCALE GENOMIC DNA]</scope>
    <source>
        <strain evidence="2 3">Alberta</strain>
        <tissue evidence="2">Whole body</tissue>
    </source>
</reference>
<keyword evidence="1" id="KW-0812">Transmembrane</keyword>
<dbReference type="STRING" id="543379.A0A232EWQ1"/>
<accession>A0A232EWQ1</accession>
<name>A0A232EWQ1_9HYME</name>
<dbReference type="AlphaFoldDB" id="A0A232EWQ1"/>
<organism evidence="2 3">
    <name type="scientific">Trichomalopsis sarcophagae</name>
    <dbReference type="NCBI Taxonomy" id="543379"/>
    <lineage>
        <taxon>Eukaryota</taxon>
        <taxon>Metazoa</taxon>
        <taxon>Ecdysozoa</taxon>
        <taxon>Arthropoda</taxon>
        <taxon>Hexapoda</taxon>
        <taxon>Insecta</taxon>
        <taxon>Pterygota</taxon>
        <taxon>Neoptera</taxon>
        <taxon>Endopterygota</taxon>
        <taxon>Hymenoptera</taxon>
        <taxon>Apocrita</taxon>
        <taxon>Proctotrupomorpha</taxon>
        <taxon>Chalcidoidea</taxon>
        <taxon>Pteromalidae</taxon>
        <taxon>Pteromalinae</taxon>
        <taxon>Trichomalopsis</taxon>
    </lineage>
</organism>
<evidence type="ECO:0000256" key="1">
    <source>
        <dbReference type="SAM" id="Phobius"/>
    </source>
</evidence>
<dbReference type="OrthoDB" id="2261376at2759"/>
<keyword evidence="1" id="KW-1133">Transmembrane helix</keyword>
<comment type="caution">
    <text evidence="2">The sequence shown here is derived from an EMBL/GenBank/DDBJ whole genome shotgun (WGS) entry which is preliminary data.</text>
</comment>
<keyword evidence="1" id="KW-0472">Membrane</keyword>
<dbReference type="Proteomes" id="UP000215335">
    <property type="component" value="Unassembled WGS sequence"/>
</dbReference>
<dbReference type="EMBL" id="NNAY01001829">
    <property type="protein sequence ID" value="OXU22777.1"/>
    <property type="molecule type" value="Genomic_DNA"/>
</dbReference>
<keyword evidence="3" id="KW-1185">Reference proteome</keyword>
<feature type="transmembrane region" description="Helical" evidence="1">
    <location>
        <begin position="12"/>
        <end position="34"/>
    </location>
</feature>
<sequence length="127" mass="14087">MQDIESFGKYQLTIYGLITLPLILSAGFTLDFVFTAGPVDLRCAVPECENPSNASFTGPAWLSSSQPDDSSKYCMRYEPANPKIGSTNNNDCSDPSFFQNKTIKCDQLIYDPDDLTIMNEVQTVHSE</sequence>
<protein>
    <submittedName>
        <fullName evidence="2">Uncharacterized protein</fullName>
    </submittedName>
</protein>
<evidence type="ECO:0000313" key="2">
    <source>
        <dbReference type="EMBL" id="OXU22777.1"/>
    </source>
</evidence>
<evidence type="ECO:0000313" key="3">
    <source>
        <dbReference type="Proteomes" id="UP000215335"/>
    </source>
</evidence>
<gene>
    <name evidence="2" type="ORF">TSAR_011663</name>
</gene>
<proteinExistence type="predicted"/>